<dbReference type="Proteomes" id="UP000094527">
    <property type="component" value="Unassembled WGS sequence"/>
</dbReference>
<feature type="compositionally biased region" description="Basic residues" evidence="6">
    <location>
        <begin position="1304"/>
        <end position="1317"/>
    </location>
</feature>
<feature type="compositionally biased region" description="Basic and acidic residues" evidence="6">
    <location>
        <begin position="1285"/>
        <end position="1303"/>
    </location>
</feature>
<evidence type="ECO:0000313" key="9">
    <source>
        <dbReference type="Proteomes" id="UP000094527"/>
    </source>
</evidence>
<dbReference type="InterPro" id="IPR052435">
    <property type="entry name" value="YY1-Transcr_Regul"/>
</dbReference>
<feature type="compositionally biased region" description="Low complexity" evidence="6">
    <location>
        <begin position="237"/>
        <end position="250"/>
    </location>
</feature>
<dbReference type="Gene3D" id="1.10.10.60">
    <property type="entry name" value="Homeodomain-like"/>
    <property type="match status" value="1"/>
</dbReference>
<dbReference type="InterPro" id="IPR036600">
    <property type="entry name" value="PAH_sf"/>
</dbReference>
<comment type="subcellular location">
    <subcellularLocation>
        <location evidence="1 5">Nucleus</location>
    </subcellularLocation>
</comment>
<evidence type="ECO:0000256" key="1">
    <source>
        <dbReference type="ARBA" id="ARBA00004123"/>
    </source>
</evidence>
<feature type="compositionally biased region" description="Polar residues" evidence="6">
    <location>
        <begin position="642"/>
        <end position="654"/>
    </location>
</feature>
<feature type="compositionally biased region" description="Polar residues" evidence="6">
    <location>
        <begin position="817"/>
        <end position="834"/>
    </location>
</feature>
<dbReference type="InterPro" id="IPR009057">
    <property type="entry name" value="Homeodomain-like_sf"/>
</dbReference>
<sequence length="1448" mass="160735">MPPLQAEKSPFSDNLFKTPPPRPTKALKLPEESAISRRTRSKHPLNDTPLEDLERRLVPPDITDDMYDWGDTDNEDYLAFLKDFLFPGQNIMNEMGDDDEADPEYNVMEDDEDLHDREELRRDRAVKVPKKELNELVAELIEEYHVSSGDDLEDFTSLTSLTPFMMNDSGIYSDDRGVSGERSGAVVLLSNNVIPPSPASSSVTLNPNVSICSLDSVDVGNGVVLKPTPSGPLPTISSNPAEVASSSSSTDPPPVQPGIATFDIVTEAPAPPPPEPLFRELDLQFLQHQMRQHIQLLAQSFVLTVSSEDEGLKKIAKTSKAMVIELKNFATYNGKNSSFAVINLDHAWGLVNGWPHKFLQQSPIKKKILEEKYINESGTEEGSSKVSHFPRHIVKIIAENETFIYKNLLPESFNQKNQEARCRFTFSEDALLVSSLEEMKSMKRSATQMAEIISELLLVVHSQHQVYHRIRNLRKSSSSVCHPDIKKYFTDGILPEPDRNILQVTELVPLLQRDREGLSSHWAKLLDHIEDSSSYRWEEQLNKDPILKSVSLKWVKYSKNKSRKSGQSSDEAPPSPLEVIDQVFPKGVSLIEKPDPDMQAIPLLNASGKPGAIILIPKYAMLPPQPSTLANNSTADREENKATTNNSSSECTQQTSSAKNVCVVGLNHLIRKSRETPRKTFTDQKILPDLPEPTANVQVRCVGKPFELPGLSSSTSDSSSRQVINLATLQTPLKREVFLKVAEQSETMHHGGVDVVHKVWSYEPPSPNVIYEGTESELSSEDSFEGEPSEPPPVVTLSSDTEESMGSPMDAGGDGKGSNSPKKSDSGSCTNKQGNTSTNNSSSNNTTTAVSARRPSGRGGGNKGDDSDDDHDKRPHRKRSLPKDCTNDRSSKEKDEDQSPEKEKPVSQNHSKRQSSSSSCVNNINAASSQMQPPPSKPIASTSQYHTSRSQPKKTRKSPGNQASRRVSKYNVTPADIMIQENSSDFDDVADAYMETYLAKVHSVTEAKNPGLYTAFLQTLMEAGEHPVNQTELHAKVKVLFKDYPDLLREFESLLDPTPSSTDEPSAVVRPTGHEESLSHMKFIQQLDKFTEKCPQLKAKIMNKLKTLKEFPNVGQKDIVTALEPFFITNPVMMEAFKAIFPSVYRPQSVSSSIDFEEIELDLEDPPRDNSDDLHFEVVKLPEETAVPATNTCPCCCHTDTNDPSFKSRSKHCRKCSLKDGKIYVHNGRVMRPVSVELTPVAPKTVPLPIGSGTSTTTTGRPCTALHHDRQKKEPHSHTQAHSSKSKEFKEPEVSSKTAERKSSHQLHHAHPQHHHPLQTQSSCSATKSSVTSKHTVVVEESPAKEHRAKLEEATKATDGGSESGESSKFHKPQQHHTTPVKPEGKKQETGEWTEEEDTIILSTCQQEPSLNIAWRKMATLIPHRSLDLIKSRCSELIALIQTVNEER</sequence>
<dbReference type="SUPFAM" id="SSF47762">
    <property type="entry name" value="PAH2 domain"/>
    <property type="match status" value="1"/>
</dbReference>
<dbReference type="GO" id="GO:0006355">
    <property type="term" value="P:regulation of DNA-templated transcription"/>
    <property type="evidence" value="ECO:0007669"/>
    <property type="project" value="InterPro"/>
</dbReference>
<dbReference type="PROSITE" id="PS50090">
    <property type="entry name" value="MYB_LIKE"/>
    <property type="match status" value="1"/>
</dbReference>
<feature type="compositionally biased region" description="Basic and acidic residues" evidence="6">
    <location>
        <begin position="1266"/>
        <end position="1277"/>
    </location>
</feature>
<dbReference type="SUPFAM" id="SSF46689">
    <property type="entry name" value="Homeodomain-like"/>
    <property type="match status" value="1"/>
</dbReference>
<evidence type="ECO:0000256" key="3">
    <source>
        <dbReference type="ARBA" id="ARBA00023163"/>
    </source>
</evidence>
<feature type="compositionally biased region" description="Basic and acidic residues" evidence="6">
    <location>
        <begin position="1342"/>
        <end position="1356"/>
    </location>
</feature>
<comment type="caution">
    <text evidence="8">The sequence shown here is derived from an EMBL/GenBank/DDBJ whole genome shotgun (WGS) entry which is preliminary data.</text>
</comment>
<feature type="compositionally biased region" description="Basic and acidic residues" evidence="6">
    <location>
        <begin position="881"/>
        <end position="905"/>
    </location>
</feature>
<keyword evidence="4 5" id="KW-0539">Nucleus</keyword>
<keyword evidence="3" id="KW-0804">Transcription</keyword>
<dbReference type="PANTHER" id="PTHR16088:SF3">
    <property type="entry name" value="GON-4-LIKE PROTEIN"/>
    <property type="match status" value="1"/>
</dbReference>
<name>A0A1D2N0W4_ORCCI</name>
<keyword evidence="9" id="KW-1185">Reference proteome</keyword>
<feature type="region of interest" description="Disordered" evidence="6">
    <location>
        <begin position="1"/>
        <end position="48"/>
    </location>
</feature>
<accession>A0A1D2N0W4</accession>
<keyword evidence="2" id="KW-0805">Transcription regulation</keyword>
<feature type="region of interest" description="Disordered" evidence="6">
    <location>
        <begin position="626"/>
        <end position="654"/>
    </location>
</feature>
<evidence type="ECO:0000256" key="6">
    <source>
        <dbReference type="SAM" id="MobiDB-lite"/>
    </source>
</evidence>
<evidence type="ECO:0000256" key="5">
    <source>
        <dbReference type="PROSITE-ProRule" id="PRU00810"/>
    </source>
</evidence>
<dbReference type="OrthoDB" id="6257037at2759"/>
<feature type="region of interest" description="Disordered" evidence="6">
    <location>
        <begin position="1247"/>
        <end position="1395"/>
    </location>
</feature>
<evidence type="ECO:0000259" key="7">
    <source>
        <dbReference type="PROSITE" id="PS50090"/>
    </source>
</evidence>
<feature type="compositionally biased region" description="Low complexity" evidence="6">
    <location>
        <begin position="914"/>
        <end position="929"/>
    </location>
</feature>
<feature type="compositionally biased region" description="Low complexity" evidence="6">
    <location>
        <begin position="1318"/>
        <end position="1341"/>
    </location>
</feature>
<evidence type="ECO:0000256" key="4">
    <source>
        <dbReference type="ARBA" id="ARBA00023242"/>
    </source>
</evidence>
<organism evidence="8 9">
    <name type="scientific">Orchesella cincta</name>
    <name type="common">Springtail</name>
    <name type="synonym">Podura cincta</name>
    <dbReference type="NCBI Taxonomy" id="48709"/>
    <lineage>
        <taxon>Eukaryota</taxon>
        <taxon>Metazoa</taxon>
        <taxon>Ecdysozoa</taxon>
        <taxon>Arthropoda</taxon>
        <taxon>Hexapoda</taxon>
        <taxon>Collembola</taxon>
        <taxon>Entomobryomorpha</taxon>
        <taxon>Entomobryoidea</taxon>
        <taxon>Orchesellidae</taxon>
        <taxon>Orchesellinae</taxon>
        <taxon>Orchesella</taxon>
    </lineage>
</organism>
<feature type="region of interest" description="Disordered" evidence="6">
    <location>
        <begin position="768"/>
        <end position="967"/>
    </location>
</feature>
<feature type="domain" description="Myb-like" evidence="7">
    <location>
        <begin position="1385"/>
        <end position="1438"/>
    </location>
</feature>
<dbReference type="Pfam" id="PF02671">
    <property type="entry name" value="PAH"/>
    <property type="match status" value="1"/>
</dbReference>
<dbReference type="EMBL" id="LJIJ01000311">
    <property type="protein sequence ID" value="ODM98936.1"/>
    <property type="molecule type" value="Genomic_DNA"/>
</dbReference>
<feature type="compositionally biased region" description="Acidic residues" evidence="6">
    <location>
        <begin position="774"/>
        <end position="788"/>
    </location>
</feature>
<dbReference type="PANTHER" id="PTHR16088">
    <property type="entry name" value="YY1 ASSOCIATED PROTEIN-RELATED"/>
    <property type="match status" value="1"/>
</dbReference>
<protein>
    <submittedName>
        <fullName evidence="8">GON-4-like protein</fullName>
    </submittedName>
</protein>
<feature type="compositionally biased region" description="Low complexity" evidence="6">
    <location>
        <begin position="835"/>
        <end position="848"/>
    </location>
</feature>
<dbReference type="InterPro" id="IPR003822">
    <property type="entry name" value="PAH"/>
</dbReference>
<dbReference type="GO" id="GO:0005634">
    <property type="term" value="C:nucleus"/>
    <property type="evidence" value="ECO:0007669"/>
    <property type="project" value="UniProtKB-SubCell"/>
</dbReference>
<dbReference type="GO" id="GO:0003712">
    <property type="term" value="F:transcription coregulator activity"/>
    <property type="evidence" value="ECO:0007669"/>
    <property type="project" value="TreeGrafter"/>
</dbReference>
<evidence type="ECO:0000313" key="8">
    <source>
        <dbReference type="EMBL" id="ODM98936.1"/>
    </source>
</evidence>
<feature type="region of interest" description="Disordered" evidence="6">
    <location>
        <begin position="228"/>
        <end position="256"/>
    </location>
</feature>
<proteinExistence type="predicted"/>
<dbReference type="PROSITE" id="PS51477">
    <property type="entry name" value="PAH"/>
    <property type="match status" value="1"/>
</dbReference>
<dbReference type="Gene3D" id="1.20.1160.11">
    <property type="entry name" value="Paired amphipathic helix"/>
    <property type="match status" value="1"/>
</dbReference>
<feature type="compositionally biased region" description="Low complexity" evidence="6">
    <location>
        <begin position="1251"/>
        <end position="1260"/>
    </location>
</feature>
<reference evidence="8 9" key="1">
    <citation type="journal article" date="2016" name="Genome Biol. Evol.">
        <title>Gene Family Evolution Reflects Adaptation to Soil Environmental Stressors in the Genome of the Collembolan Orchesella cincta.</title>
        <authorList>
            <person name="Faddeeva-Vakhrusheva A."/>
            <person name="Derks M.F."/>
            <person name="Anvar S.Y."/>
            <person name="Agamennone V."/>
            <person name="Suring W."/>
            <person name="Smit S."/>
            <person name="van Straalen N.M."/>
            <person name="Roelofs D."/>
        </authorList>
    </citation>
    <scope>NUCLEOTIDE SEQUENCE [LARGE SCALE GENOMIC DNA]</scope>
    <source>
        <tissue evidence="8">Mixed pool</tissue>
    </source>
</reference>
<dbReference type="STRING" id="48709.A0A1D2N0W4"/>
<dbReference type="OMA" id="PEYNVME"/>
<gene>
    <name evidence="8" type="ORF">Ocin01_07748</name>
</gene>
<feature type="compositionally biased region" description="Polar residues" evidence="6">
    <location>
        <begin position="939"/>
        <end position="950"/>
    </location>
</feature>
<evidence type="ECO:0000256" key="2">
    <source>
        <dbReference type="ARBA" id="ARBA00023015"/>
    </source>
</evidence>
<dbReference type="InterPro" id="IPR001005">
    <property type="entry name" value="SANT/Myb"/>
</dbReference>